<sequence>MVGTVTAQPTAEPTAARLAAVALLAGRKLGGALLVIWGVVTFTFLVVRVVAPDPIGLLVPPGAGTEVRDAVRTELGLDGSIVSQYGIYLGHLARGDLGTSFGTNQPVSSDLLDRFPATLELAVPALIIGVVLGTGLGIVAALRRGRLADHAVRVVTVAALAMPPFWLGLMLLSLFFVSLGILPGPIGRLPAGVDPPPTVTGSYVLDALLAGDTQTAGLAAAQLVLPVAVLACGIFAPITRVARSGMVEALRSDYVRTATAYGFPHRRVLTAHALRNALLPVITMIANGVAFAFTGAVLVEGVFGWPGIGQYALVAVQQSDFPALQGFVLYAAVVYVVLYALVDLAYAAADPRTRS</sequence>
<keyword evidence="5 7" id="KW-1133">Transmembrane helix</keyword>
<organism evidence="9 10">
    <name type="scientific">Dactylosporangium cerinum</name>
    <dbReference type="NCBI Taxonomy" id="1434730"/>
    <lineage>
        <taxon>Bacteria</taxon>
        <taxon>Bacillati</taxon>
        <taxon>Actinomycetota</taxon>
        <taxon>Actinomycetes</taxon>
        <taxon>Micromonosporales</taxon>
        <taxon>Micromonosporaceae</taxon>
        <taxon>Dactylosporangium</taxon>
    </lineage>
</organism>
<evidence type="ECO:0000256" key="3">
    <source>
        <dbReference type="ARBA" id="ARBA00022475"/>
    </source>
</evidence>
<keyword evidence="3" id="KW-1003">Cell membrane</keyword>
<evidence type="ECO:0000256" key="6">
    <source>
        <dbReference type="ARBA" id="ARBA00023136"/>
    </source>
</evidence>
<dbReference type="InterPro" id="IPR000515">
    <property type="entry name" value="MetI-like"/>
</dbReference>
<gene>
    <name evidence="9" type="ORF">ACFPIJ_22640</name>
</gene>
<dbReference type="Pfam" id="PF00528">
    <property type="entry name" value="BPD_transp_1"/>
    <property type="match status" value="1"/>
</dbReference>
<evidence type="ECO:0000313" key="9">
    <source>
        <dbReference type="EMBL" id="MFC5000622.1"/>
    </source>
</evidence>
<dbReference type="CDD" id="cd06261">
    <property type="entry name" value="TM_PBP2"/>
    <property type="match status" value="1"/>
</dbReference>
<feature type="transmembrane region" description="Helical" evidence="7">
    <location>
        <begin position="327"/>
        <end position="349"/>
    </location>
</feature>
<dbReference type="Proteomes" id="UP001595912">
    <property type="component" value="Unassembled WGS sequence"/>
</dbReference>
<evidence type="ECO:0000256" key="2">
    <source>
        <dbReference type="ARBA" id="ARBA00022448"/>
    </source>
</evidence>
<dbReference type="PROSITE" id="PS50928">
    <property type="entry name" value="ABC_TM1"/>
    <property type="match status" value="1"/>
</dbReference>
<keyword evidence="2 7" id="KW-0813">Transport</keyword>
<feature type="domain" description="ABC transmembrane type-1" evidence="8">
    <location>
        <begin position="115"/>
        <end position="346"/>
    </location>
</feature>
<name>A0ABV9VX08_9ACTN</name>
<dbReference type="RefSeq" id="WP_380117170.1">
    <property type="nucleotide sequence ID" value="NZ_JBHSIU010000027.1"/>
</dbReference>
<evidence type="ECO:0000256" key="5">
    <source>
        <dbReference type="ARBA" id="ARBA00022989"/>
    </source>
</evidence>
<feature type="transmembrane region" description="Helical" evidence="7">
    <location>
        <begin position="121"/>
        <end position="142"/>
    </location>
</feature>
<keyword evidence="10" id="KW-1185">Reference proteome</keyword>
<evidence type="ECO:0000256" key="7">
    <source>
        <dbReference type="RuleBase" id="RU363032"/>
    </source>
</evidence>
<feature type="transmembrane region" description="Helical" evidence="7">
    <location>
        <begin position="154"/>
        <end position="182"/>
    </location>
</feature>
<dbReference type="InterPro" id="IPR035906">
    <property type="entry name" value="MetI-like_sf"/>
</dbReference>
<protein>
    <submittedName>
        <fullName evidence="9">ABC transporter permease</fullName>
    </submittedName>
</protein>
<comment type="subcellular location">
    <subcellularLocation>
        <location evidence="1 7">Cell membrane</location>
        <topology evidence="1 7">Multi-pass membrane protein</topology>
    </subcellularLocation>
</comment>
<accession>A0ABV9VX08</accession>
<feature type="transmembrane region" description="Helical" evidence="7">
    <location>
        <begin position="32"/>
        <end position="51"/>
    </location>
</feature>
<keyword evidence="6 7" id="KW-0472">Membrane</keyword>
<evidence type="ECO:0000313" key="10">
    <source>
        <dbReference type="Proteomes" id="UP001595912"/>
    </source>
</evidence>
<comment type="similarity">
    <text evidence="7">Belongs to the binding-protein-dependent transport system permease family.</text>
</comment>
<keyword evidence="4 7" id="KW-0812">Transmembrane</keyword>
<dbReference type="PANTHER" id="PTHR43163">
    <property type="entry name" value="DIPEPTIDE TRANSPORT SYSTEM PERMEASE PROTEIN DPPB-RELATED"/>
    <property type="match status" value="1"/>
</dbReference>
<evidence type="ECO:0000256" key="4">
    <source>
        <dbReference type="ARBA" id="ARBA00022692"/>
    </source>
</evidence>
<feature type="transmembrane region" description="Helical" evidence="7">
    <location>
        <begin position="216"/>
        <end position="236"/>
    </location>
</feature>
<dbReference type="SUPFAM" id="SSF161098">
    <property type="entry name" value="MetI-like"/>
    <property type="match status" value="1"/>
</dbReference>
<dbReference type="PANTHER" id="PTHR43163:SF6">
    <property type="entry name" value="DIPEPTIDE TRANSPORT SYSTEM PERMEASE PROTEIN DPPB-RELATED"/>
    <property type="match status" value="1"/>
</dbReference>
<evidence type="ECO:0000256" key="1">
    <source>
        <dbReference type="ARBA" id="ARBA00004651"/>
    </source>
</evidence>
<dbReference type="EMBL" id="JBHSIU010000027">
    <property type="protein sequence ID" value="MFC5000622.1"/>
    <property type="molecule type" value="Genomic_DNA"/>
</dbReference>
<reference evidence="10" key="1">
    <citation type="journal article" date="2019" name="Int. J. Syst. Evol. Microbiol.">
        <title>The Global Catalogue of Microorganisms (GCM) 10K type strain sequencing project: providing services to taxonomists for standard genome sequencing and annotation.</title>
        <authorList>
            <consortium name="The Broad Institute Genomics Platform"/>
            <consortium name="The Broad Institute Genome Sequencing Center for Infectious Disease"/>
            <person name="Wu L."/>
            <person name="Ma J."/>
        </authorList>
    </citation>
    <scope>NUCLEOTIDE SEQUENCE [LARGE SCALE GENOMIC DNA]</scope>
    <source>
        <strain evidence="10">CGMCC 4.7152</strain>
    </source>
</reference>
<dbReference type="Gene3D" id="1.10.3720.10">
    <property type="entry name" value="MetI-like"/>
    <property type="match status" value="1"/>
</dbReference>
<feature type="transmembrane region" description="Helical" evidence="7">
    <location>
        <begin position="277"/>
        <end position="299"/>
    </location>
</feature>
<comment type="caution">
    <text evidence="9">The sequence shown here is derived from an EMBL/GenBank/DDBJ whole genome shotgun (WGS) entry which is preliminary data.</text>
</comment>
<dbReference type="InterPro" id="IPR045621">
    <property type="entry name" value="BPD_transp_1_N"/>
</dbReference>
<dbReference type="Pfam" id="PF19300">
    <property type="entry name" value="BPD_transp_1_N"/>
    <property type="match status" value="1"/>
</dbReference>
<evidence type="ECO:0000259" key="8">
    <source>
        <dbReference type="PROSITE" id="PS50928"/>
    </source>
</evidence>
<proteinExistence type="inferred from homology"/>